<evidence type="ECO:0000313" key="7">
    <source>
        <dbReference type="EMBL" id="CEM16333.1"/>
    </source>
</evidence>
<feature type="domain" description="RING-CH-type" evidence="6">
    <location>
        <begin position="51"/>
        <end position="116"/>
    </location>
</feature>
<dbReference type="CDD" id="cd16495">
    <property type="entry name" value="RING_CH-C4HC3_MARCH"/>
    <property type="match status" value="1"/>
</dbReference>
<evidence type="ECO:0000256" key="1">
    <source>
        <dbReference type="ARBA" id="ARBA00022723"/>
    </source>
</evidence>
<protein>
    <recommendedName>
        <fullName evidence="6">RING-CH-type domain-containing protein</fullName>
    </recommendedName>
</protein>
<reference evidence="7" key="1">
    <citation type="submission" date="2014-11" db="EMBL/GenBank/DDBJ databases">
        <authorList>
            <person name="Otto D Thomas"/>
            <person name="Naeem Raeece"/>
        </authorList>
    </citation>
    <scope>NUCLEOTIDE SEQUENCE</scope>
</reference>
<feature type="compositionally biased region" description="Polar residues" evidence="4">
    <location>
        <begin position="1"/>
        <end position="13"/>
    </location>
</feature>
<dbReference type="Pfam" id="PF12906">
    <property type="entry name" value="RINGv"/>
    <property type="match status" value="1"/>
</dbReference>
<sequence>MSTEHLLGNSTDRGLQEGQGHFLPDLESPGTARVAPEGHAGSSPVPRRESEQSDSVRVCRICHDGEEEGELIHPCKCSGSVKFVHRTCLDQWRSCTSINPQNMTRCEMCHHTFAIEIDGTDAQPKTMMILLYGTSILIIVGFCLMIWCMGIVLENYSILGVDYPYALRIIFGGSCLTAGISLCISFFLLAWDVMAASWFPRFRNRTLESGGCVFGWVIFFWISLEHLPVEWFSYALLLMGFLMSIYFLIAYPIQILYNITRGSLVKTYRVKNYNTPDDSNGDAEAYQALSGGPRDPAQDVVVQSV</sequence>
<dbReference type="GO" id="GO:0008270">
    <property type="term" value="F:zinc ion binding"/>
    <property type="evidence" value="ECO:0007669"/>
    <property type="project" value="UniProtKB-KW"/>
</dbReference>
<dbReference type="SUPFAM" id="SSF57850">
    <property type="entry name" value="RING/U-box"/>
    <property type="match status" value="1"/>
</dbReference>
<keyword evidence="5" id="KW-1133">Transmembrane helix</keyword>
<feature type="region of interest" description="Disordered" evidence="4">
    <location>
        <begin position="1"/>
        <end position="52"/>
    </location>
</feature>
<dbReference type="PhylomeDB" id="A0A0G4FQ14"/>
<dbReference type="EMBL" id="CDMZ01000534">
    <property type="protein sequence ID" value="CEM16333.1"/>
    <property type="molecule type" value="Genomic_DNA"/>
</dbReference>
<keyword evidence="3" id="KW-0862">Zinc</keyword>
<proteinExistence type="predicted"/>
<keyword evidence="2" id="KW-0863">Zinc-finger</keyword>
<feature type="transmembrane region" description="Helical" evidence="5">
    <location>
        <begin position="206"/>
        <end position="224"/>
    </location>
</feature>
<dbReference type="InterPro" id="IPR011016">
    <property type="entry name" value="Znf_RING-CH"/>
</dbReference>
<evidence type="ECO:0000256" key="4">
    <source>
        <dbReference type="SAM" id="MobiDB-lite"/>
    </source>
</evidence>
<feature type="transmembrane region" description="Helical" evidence="5">
    <location>
        <begin position="236"/>
        <end position="259"/>
    </location>
</feature>
<feature type="transmembrane region" description="Helical" evidence="5">
    <location>
        <begin position="165"/>
        <end position="194"/>
    </location>
</feature>
<keyword evidence="5" id="KW-0472">Membrane</keyword>
<dbReference type="PANTHER" id="PTHR46347">
    <property type="entry name" value="RING/FYVE/PHD ZINC FINGER SUPERFAMILY PROTEIN"/>
    <property type="match status" value="1"/>
</dbReference>
<accession>A0A0G4FQ14</accession>
<evidence type="ECO:0000256" key="5">
    <source>
        <dbReference type="SAM" id="Phobius"/>
    </source>
</evidence>
<evidence type="ECO:0000259" key="6">
    <source>
        <dbReference type="PROSITE" id="PS51292"/>
    </source>
</evidence>
<gene>
    <name evidence="7" type="ORF">Cvel_18101</name>
</gene>
<organism evidence="7">
    <name type="scientific">Chromera velia CCMP2878</name>
    <dbReference type="NCBI Taxonomy" id="1169474"/>
    <lineage>
        <taxon>Eukaryota</taxon>
        <taxon>Sar</taxon>
        <taxon>Alveolata</taxon>
        <taxon>Colpodellida</taxon>
        <taxon>Chromeraceae</taxon>
        <taxon>Chromera</taxon>
    </lineage>
</organism>
<dbReference type="AlphaFoldDB" id="A0A0G4FQ14"/>
<feature type="transmembrane region" description="Helical" evidence="5">
    <location>
        <begin position="129"/>
        <end position="153"/>
    </location>
</feature>
<dbReference type="SMART" id="SM00744">
    <property type="entry name" value="RINGv"/>
    <property type="match status" value="1"/>
</dbReference>
<dbReference type="PROSITE" id="PS51292">
    <property type="entry name" value="ZF_RING_CH"/>
    <property type="match status" value="1"/>
</dbReference>
<dbReference type="PANTHER" id="PTHR46347:SF1">
    <property type="entry name" value="RING_FYVE_PHD ZINC FINGER SUPERFAMILY PROTEIN"/>
    <property type="match status" value="1"/>
</dbReference>
<name>A0A0G4FQ14_9ALVE</name>
<evidence type="ECO:0000256" key="2">
    <source>
        <dbReference type="ARBA" id="ARBA00022771"/>
    </source>
</evidence>
<dbReference type="VEuPathDB" id="CryptoDB:Cvel_18101"/>
<evidence type="ECO:0000256" key="3">
    <source>
        <dbReference type="ARBA" id="ARBA00022833"/>
    </source>
</evidence>
<keyword evidence="5" id="KW-0812">Transmembrane</keyword>
<keyword evidence="1" id="KW-0479">Metal-binding</keyword>
<dbReference type="InterPro" id="IPR013083">
    <property type="entry name" value="Znf_RING/FYVE/PHD"/>
</dbReference>
<dbReference type="Gene3D" id="3.30.40.10">
    <property type="entry name" value="Zinc/RING finger domain, C3HC4 (zinc finger)"/>
    <property type="match status" value="1"/>
</dbReference>